<reference evidence="1 2" key="1">
    <citation type="submission" date="2018-06" db="EMBL/GenBank/DDBJ databases">
        <title>Paenibacillus imtechensis sp. nov.</title>
        <authorList>
            <person name="Pinnaka A.K."/>
            <person name="Singh H."/>
            <person name="Kaur M."/>
        </authorList>
    </citation>
    <scope>NUCLEOTIDE SEQUENCE [LARGE SCALE GENOMIC DNA]</scope>
    <source>
        <strain evidence="1 2">SMB1</strain>
    </source>
</reference>
<comment type="caution">
    <text evidence="1">The sequence shown here is derived from an EMBL/GenBank/DDBJ whole genome shotgun (WGS) entry which is preliminary data.</text>
</comment>
<dbReference type="Proteomes" id="UP000249522">
    <property type="component" value="Unassembled WGS sequence"/>
</dbReference>
<gene>
    <name evidence="1" type="ORF">DNH61_11915</name>
</gene>
<dbReference type="GO" id="GO:0000287">
    <property type="term" value="F:magnesium ion binding"/>
    <property type="evidence" value="ECO:0007669"/>
    <property type="project" value="InterPro"/>
</dbReference>
<dbReference type="EMBL" id="QKRB01000044">
    <property type="protein sequence ID" value="PZD95257.1"/>
    <property type="molecule type" value="Genomic_DNA"/>
</dbReference>
<organism evidence="1 2">
    <name type="scientific">Paenibacillus sambharensis</name>
    <dbReference type="NCBI Taxonomy" id="1803190"/>
    <lineage>
        <taxon>Bacteria</taxon>
        <taxon>Bacillati</taxon>
        <taxon>Bacillota</taxon>
        <taxon>Bacilli</taxon>
        <taxon>Bacillales</taxon>
        <taxon>Paenibacillaceae</taxon>
        <taxon>Paenibacillus</taxon>
    </lineage>
</organism>
<dbReference type="GO" id="GO:0008253">
    <property type="term" value="F:5'-nucleotidase activity"/>
    <property type="evidence" value="ECO:0007669"/>
    <property type="project" value="InterPro"/>
</dbReference>
<dbReference type="PANTHER" id="PTHR31367">
    <property type="entry name" value="CYTOSOLIC 5'-NUCLEOTIDASE 1 FAMILY MEMBER"/>
    <property type="match status" value="1"/>
</dbReference>
<dbReference type="InterPro" id="IPR010394">
    <property type="entry name" value="5-nucleotidase"/>
</dbReference>
<dbReference type="Pfam" id="PF06189">
    <property type="entry name" value="5-nucleotidase"/>
    <property type="match status" value="1"/>
</dbReference>
<accession>A0A2W1LUS3</accession>
<evidence type="ECO:0000313" key="2">
    <source>
        <dbReference type="Proteomes" id="UP000249522"/>
    </source>
</evidence>
<evidence type="ECO:0000313" key="1">
    <source>
        <dbReference type="EMBL" id="PZD95257.1"/>
    </source>
</evidence>
<dbReference type="GO" id="GO:0009117">
    <property type="term" value="P:nucleotide metabolic process"/>
    <property type="evidence" value="ECO:0007669"/>
    <property type="project" value="InterPro"/>
</dbReference>
<keyword evidence="2" id="KW-1185">Reference proteome</keyword>
<dbReference type="RefSeq" id="WP_111146886.1">
    <property type="nucleotide sequence ID" value="NZ_QKRB01000044.1"/>
</dbReference>
<proteinExistence type="predicted"/>
<sequence length="318" mass="35422">MPYPIEEKFVVAVASSALFNLEESDKVFKEKGEEEYRQYQHDHEQDVLEPGVAFPLIKRLLMINGDDLTDQPVEVVLLSRNDPDTGLRVFKSIQHYGLSISRAAFVAGSNPFIYMNAFNASLFLSADPNDVRSAIEMGLPAAQVFPTGYVDDEEELELRIAFDFDGIIADDSAEGIYQALGMQGFHENEKQKASEALPPGPLFKFFGEVASLQRREWKRKQKDNAYSPRVRIAIVTARNAPAHERVVTTLRTLGILVDEAFFLGGIEKGRVLKVFRPHIFFDDQVGHIEGVSSVSPTAHVPFGVANKIKPLTPPSQTS</sequence>
<name>A0A2W1LUS3_9BACL</name>
<dbReference type="GO" id="GO:0000166">
    <property type="term" value="F:nucleotide binding"/>
    <property type="evidence" value="ECO:0007669"/>
    <property type="project" value="InterPro"/>
</dbReference>
<protein>
    <submittedName>
        <fullName evidence="1">5'-nucleotidase</fullName>
    </submittedName>
</protein>
<dbReference type="GO" id="GO:0005737">
    <property type="term" value="C:cytoplasm"/>
    <property type="evidence" value="ECO:0007669"/>
    <property type="project" value="InterPro"/>
</dbReference>
<dbReference type="OrthoDB" id="9778569at2"/>
<dbReference type="AlphaFoldDB" id="A0A2W1LUS3"/>
<dbReference type="PANTHER" id="PTHR31367:SF5">
    <property type="entry name" value="CYTOSOLIC 5'-NUCLEOTIDASE 1A"/>
    <property type="match status" value="1"/>
</dbReference>